<name>A0A1E3XBZ3_9BACT</name>
<dbReference type="NCBIfam" id="TIGR03936">
    <property type="entry name" value="sam_1_link_chp"/>
    <property type="match status" value="1"/>
</dbReference>
<dbReference type="Proteomes" id="UP000094056">
    <property type="component" value="Unassembled WGS sequence"/>
</dbReference>
<proteinExistence type="predicted"/>
<protein>
    <recommendedName>
        <fullName evidence="1">DUF2344 domain-containing protein</fullName>
    </recommendedName>
</protein>
<dbReference type="InterPro" id="IPR018768">
    <property type="entry name" value="DUF2344"/>
</dbReference>
<organism evidence="2 3">
    <name type="scientific">Candidatus Scalindua rubra</name>
    <dbReference type="NCBI Taxonomy" id="1872076"/>
    <lineage>
        <taxon>Bacteria</taxon>
        <taxon>Pseudomonadati</taxon>
        <taxon>Planctomycetota</taxon>
        <taxon>Candidatus Brocadiia</taxon>
        <taxon>Candidatus Brocadiales</taxon>
        <taxon>Candidatus Scalinduaceae</taxon>
        <taxon>Candidatus Scalindua</taxon>
    </lineage>
</organism>
<comment type="caution">
    <text evidence="2">The sequence shown here is derived from an EMBL/GenBank/DDBJ whole genome shotgun (WGS) entry which is preliminary data.</text>
</comment>
<gene>
    <name evidence="2" type="ORF">SCARUB_01698</name>
</gene>
<feature type="domain" description="DUF2344" evidence="1">
    <location>
        <begin position="1"/>
        <end position="80"/>
    </location>
</feature>
<sequence length="84" mass="9792">MKLFERAIRRAEISVKMSKGFNPRLKIAFPLALPVGIKGIDEKLELELREWMQASEIKARLKKQLPKTYKLLPSNQFPTNRNLL</sequence>
<dbReference type="AlphaFoldDB" id="A0A1E3XBZ3"/>
<reference evidence="2 3" key="1">
    <citation type="submission" date="2016-07" db="EMBL/GenBank/DDBJ databases">
        <title>Draft genome of Scalindua rubra, obtained from a brine-seawater interface in the Red Sea, sheds light on salt adaptation in anammox bacteria.</title>
        <authorList>
            <person name="Speth D.R."/>
            <person name="Lagkouvardos I."/>
            <person name="Wang Y."/>
            <person name="Qian P.-Y."/>
            <person name="Dutilh B.E."/>
            <person name="Jetten M.S."/>
        </authorList>
    </citation>
    <scope>NUCLEOTIDE SEQUENCE [LARGE SCALE GENOMIC DNA]</scope>
    <source>
        <strain evidence="2">BSI-1</strain>
    </source>
</reference>
<evidence type="ECO:0000259" key="1">
    <source>
        <dbReference type="Pfam" id="PF10105"/>
    </source>
</evidence>
<dbReference type="Pfam" id="PF10105">
    <property type="entry name" value="DUF2344"/>
    <property type="match status" value="1"/>
</dbReference>
<evidence type="ECO:0000313" key="2">
    <source>
        <dbReference type="EMBL" id="ODS33142.1"/>
    </source>
</evidence>
<evidence type="ECO:0000313" key="3">
    <source>
        <dbReference type="Proteomes" id="UP000094056"/>
    </source>
</evidence>
<accession>A0A1E3XBZ3</accession>
<dbReference type="EMBL" id="MAYW01000036">
    <property type="protein sequence ID" value="ODS33142.1"/>
    <property type="molecule type" value="Genomic_DNA"/>
</dbReference>